<dbReference type="GO" id="GO:0003677">
    <property type="term" value="F:DNA binding"/>
    <property type="evidence" value="ECO:0007669"/>
    <property type="project" value="UniProtKB-KW"/>
</dbReference>
<dbReference type="SUPFAM" id="SSF46955">
    <property type="entry name" value="Putative DNA-binding domain"/>
    <property type="match status" value="1"/>
</dbReference>
<evidence type="ECO:0000256" key="1">
    <source>
        <dbReference type="ARBA" id="ARBA00023015"/>
    </source>
</evidence>
<keyword evidence="6" id="KW-1185">Reference proteome</keyword>
<evidence type="ECO:0000256" key="2">
    <source>
        <dbReference type="ARBA" id="ARBA00023125"/>
    </source>
</evidence>
<keyword evidence="1" id="KW-0805">Transcription regulation</keyword>
<evidence type="ECO:0000259" key="4">
    <source>
        <dbReference type="PROSITE" id="PS50937"/>
    </source>
</evidence>
<gene>
    <name evidence="5" type="ORF">SAMN05421869_122118</name>
</gene>
<dbReference type="InterPro" id="IPR000551">
    <property type="entry name" value="MerR-type_HTH_dom"/>
</dbReference>
<dbReference type="InterPro" id="IPR047057">
    <property type="entry name" value="MerR_fam"/>
</dbReference>
<dbReference type="PROSITE" id="PS50937">
    <property type="entry name" value="HTH_MERR_2"/>
    <property type="match status" value="1"/>
</dbReference>
<dbReference type="GO" id="GO:0003700">
    <property type="term" value="F:DNA-binding transcription factor activity"/>
    <property type="evidence" value="ECO:0007669"/>
    <property type="project" value="InterPro"/>
</dbReference>
<name>A0A1G9HID4_9ACTN</name>
<dbReference type="InterPro" id="IPR009061">
    <property type="entry name" value="DNA-bd_dom_put_sf"/>
</dbReference>
<feature type="domain" description="HTH merR-type" evidence="4">
    <location>
        <begin position="11"/>
        <end position="76"/>
    </location>
</feature>
<accession>A0A1G9HID4</accession>
<evidence type="ECO:0000313" key="5">
    <source>
        <dbReference type="EMBL" id="SDL12662.1"/>
    </source>
</evidence>
<protein>
    <submittedName>
        <fullName evidence="5">DNA-binding transcriptional regulator, MerR family</fullName>
    </submittedName>
</protein>
<keyword evidence="2 5" id="KW-0238">DNA-binding</keyword>
<reference evidence="5 6" key="1">
    <citation type="submission" date="2016-10" db="EMBL/GenBank/DDBJ databases">
        <authorList>
            <person name="de Groot N.N."/>
        </authorList>
    </citation>
    <scope>NUCLEOTIDE SEQUENCE [LARGE SCALE GENOMIC DNA]</scope>
    <source>
        <strain evidence="5 6">CGMCC 4.6533</strain>
    </source>
</reference>
<dbReference type="Gene3D" id="1.10.1660.10">
    <property type="match status" value="1"/>
</dbReference>
<proteinExistence type="predicted"/>
<dbReference type="EMBL" id="FNDJ01000022">
    <property type="protein sequence ID" value="SDL12662.1"/>
    <property type="molecule type" value="Genomic_DNA"/>
</dbReference>
<sequence length="123" mass="13975">MSRPTMLIHDVAALLGVSTDTVRYYEREGLLDDRHIARRPNGYRDYGEASIERLRLLVQARRSGMSISEIKTLAEAFDEGTLTIDLQLQLLRDKLAGLDRQAHELNVIRAAVTAKINDLESRR</sequence>
<organism evidence="5 6">
    <name type="scientific">Nonomuraea jiangxiensis</name>
    <dbReference type="NCBI Taxonomy" id="633440"/>
    <lineage>
        <taxon>Bacteria</taxon>
        <taxon>Bacillati</taxon>
        <taxon>Actinomycetota</taxon>
        <taxon>Actinomycetes</taxon>
        <taxon>Streptosporangiales</taxon>
        <taxon>Streptosporangiaceae</taxon>
        <taxon>Nonomuraea</taxon>
    </lineage>
</organism>
<dbReference type="AlphaFoldDB" id="A0A1G9HID4"/>
<evidence type="ECO:0000313" key="6">
    <source>
        <dbReference type="Proteomes" id="UP000199202"/>
    </source>
</evidence>
<dbReference type="Proteomes" id="UP000199202">
    <property type="component" value="Unassembled WGS sequence"/>
</dbReference>
<keyword evidence="3" id="KW-0804">Transcription</keyword>
<dbReference type="PANTHER" id="PTHR30204">
    <property type="entry name" value="REDOX-CYCLING DRUG-SENSING TRANSCRIPTIONAL ACTIVATOR SOXR"/>
    <property type="match status" value="1"/>
</dbReference>
<dbReference type="STRING" id="633440.SAMN05421869_122118"/>
<dbReference type="OrthoDB" id="9802039at2"/>
<dbReference type="Pfam" id="PF13411">
    <property type="entry name" value="MerR_1"/>
    <property type="match status" value="1"/>
</dbReference>
<evidence type="ECO:0000256" key="3">
    <source>
        <dbReference type="ARBA" id="ARBA00023163"/>
    </source>
</evidence>
<dbReference type="SMART" id="SM00422">
    <property type="entry name" value="HTH_MERR"/>
    <property type="match status" value="1"/>
</dbReference>
<dbReference type="PANTHER" id="PTHR30204:SF94">
    <property type="entry name" value="HEAVY METAL-DEPENDENT TRANSCRIPTIONAL REGULATOR HI_0293-RELATED"/>
    <property type="match status" value="1"/>
</dbReference>